<dbReference type="KEGG" id="nre:BES08_28505"/>
<organism evidence="1 2">
    <name type="scientific">Novosphingobium resinovorum</name>
    <dbReference type="NCBI Taxonomy" id="158500"/>
    <lineage>
        <taxon>Bacteria</taxon>
        <taxon>Pseudomonadati</taxon>
        <taxon>Pseudomonadota</taxon>
        <taxon>Alphaproteobacteria</taxon>
        <taxon>Sphingomonadales</taxon>
        <taxon>Sphingomonadaceae</taxon>
        <taxon>Novosphingobium</taxon>
    </lineage>
</organism>
<dbReference type="EMBL" id="CP017077">
    <property type="protein sequence ID" value="AOR80754.1"/>
    <property type="molecule type" value="Genomic_DNA"/>
</dbReference>
<accession>A0A1D8AF64</accession>
<dbReference type="Proteomes" id="UP000094626">
    <property type="component" value="Plasmid pSA2"/>
</dbReference>
<keyword evidence="1" id="KW-0614">Plasmid</keyword>
<protein>
    <submittedName>
        <fullName evidence="1">Uncharacterized protein</fullName>
    </submittedName>
</protein>
<geneLocation type="plasmid" evidence="1 2">
    <name>pSA2</name>
</geneLocation>
<gene>
    <name evidence="1" type="ORF">BES08_28505</name>
</gene>
<sequence length="60" mass="6419">MNVMAGTDTALALAKDAISFSLTEPFVPQLGQAKKLTPPAQSMSSMLNVFPQEHSAETRI</sequence>
<evidence type="ECO:0000313" key="1">
    <source>
        <dbReference type="EMBL" id="AOR80754.1"/>
    </source>
</evidence>
<keyword evidence="2" id="KW-1185">Reference proteome</keyword>
<evidence type="ECO:0000313" key="2">
    <source>
        <dbReference type="Proteomes" id="UP000094626"/>
    </source>
</evidence>
<reference evidence="2" key="1">
    <citation type="journal article" date="2017" name="J. Biotechnol.">
        <title>Complete genome sequence of Novosphingobium resinovorum SA1, a versatile xenobiotic-degrading bacterium capable of utilizing sulfanilic acid.</title>
        <authorList>
            <person name="Hegedus B."/>
            <person name="Kos P.B."/>
            <person name="Balint B."/>
            <person name="Maroti G."/>
            <person name="Gan H.M."/>
            <person name="Perei K."/>
            <person name="Rakhely G."/>
        </authorList>
    </citation>
    <scope>NUCLEOTIDE SEQUENCE [LARGE SCALE GENOMIC DNA]</scope>
    <source>
        <strain evidence="2">SA1</strain>
    </source>
</reference>
<name>A0A1D8AF64_9SPHN</name>
<dbReference type="AlphaFoldDB" id="A0A1D8AF64"/>
<proteinExistence type="predicted"/>